<name>A0ABM9YUI9_9PAST</name>
<gene>
    <name evidence="1" type="ORF">AM202_02215</name>
</gene>
<sequence>KKLGETLSVVGELDNASAASAKNIRVDSEGGKLVVKIAENPSFTSVVTGN</sequence>
<proteinExistence type="predicted"/>
<keyword evidence="2" id="KW-1185">Reference proteome</keyword>
<feature type="non-terminal residue" evidence="1">
    <location>
        <position position="50"/>
    </location>
</feature>
<dbReference type="EMBL" id="ACFT01000091">
    <property type="protein sequence ID" value="EEV25001.1"/>
    <property type="molecule type" value="Genomic_DNA"/>
</dbReference>
<accession>A0ABM9YUI9</accession>
<dbReference type="Proteomes" id="UP000003394">
    <property type="component" value="Unassembled WGS sequence"/>
</dbReference>
<evidence type="ECO:0000313" key="2">
    <source>
        <dbReference type="Proteomes" id="UP000003394"/>
    </source>
</evidence>
<protein>
    <submittedName>
        <fullName evidence="1">Uncharacterized protein</fullName>
    </submittedName>
</protein>
<reference evidence="1 2" key="1">
    <citation type="journal article" date="2010" name="Vet. Microbiol.">
        <title>Production of haemolysins by strains of the Actinobacillus minor/porcitonsillarum complex.</title>
        <authorList>
            <person name="Arya G."/>
            <person name="Niven D.F."/>
        </authorList>
    </citation>
    <scope>NUCLEOTIDE SEQUENCE [LARGE SCALE GENOMIC DNA]</scope>
    <source>
        <strain evidence="2">strain 202</strain>
    </source>
</reference>
<evidence type="ECO:0000313" key="1">
    <source>
        <dbReference type="EMBL" id="EEV25001.1"/>
    </source>
</evidence>
<comment type="caution">
    <text evidence="1">The sequence shown here is derived from an EMBL/GenBank/DDBJ whole genome shotgun (WGS) entry which is preliminary data.</text>
</comment>
<feature type="non-terminal residue" evidence="1">
    <location>
        <position position="1"/>
    </location>
</feature>
<organism evidence="1 2">
    <name type="scientific">Actinobacillus minor 202</name>
    <dbReference type="NCBI Taxonomy" id="591023"/>
    <lineage>
        <taxon>Bacteria</taxon>
        <taxon>Pseudomonadati</taxon>
        <taxon>Pseudomonadota</taxon>
        <taxon>Gammaproteobacteria</taxon>
        <taxon>Pasteurellales</taxon>
        <taxon>Pasteurellaceae</taxon>
        <taxon>Actinobacillus</taxon>
    </lineage>
</organism>